<dbReference type="InterPro" id="IPR036570">
    <property type="entry name" value="HORMA_dom_sf"/>
</dbReference>
<dbReference type="AlphaFoldDB" id="A0AAD5JVQ6"/>
<dbReference type="PANTHER" id="PTHR13199:SF11">
    <property type="entry name" value="PROTEIN ATOSSA"/>
    <property type="match status" value="1"/>
</dbReference>
<gene>
    <name evidence="5" type="ORF">BDA99DRAFT_516939</name>
</gene>
<dbReference type="InterPro" id="IPR018731">
    <property type="entry name" value="Atg13_N"/>
</dbReference>
<keyword evidence="2" id="KW-0072">Autophagy</keyword>
<dbReference type="Pfam" id="PF10033">
    <property type="entry name" value="ATG13"/>
    <property type="match status" value="1"/>
</dbReference>
<feature type="compositionally biased region" description="Low complexity" evidence="3">
    <location>
        <begin position="117"/>
        <end position="137"/>
    </location>
</feature>
<evidence type="ECO:0000256" key="2">
    <source>
        <dbReference type="RuleBase" id="RU361214"/>
    </source>
</evidence>
<protein>
    <recommendedName>
        <fullName evidence="2">Autophagy-related protein 13</fullName>
    </recommendedName>
</protein>
<feature type="region of interest" description="Disordered" evidence="3">
    <location>
        <begin position="265"/>
        <end position="301"/>
    </location>
</feature>
<evidence type="ECO:0000259" key="4">
    <source>
        <dbReference type="SMART" id="SM01177"/>
    </source>
</evidence>
<organism evidence="5 6">
    <name type="scientific">Phascolomyces articulosus</name>
    <dbReference type="NCBI Taxonomy" id="60185"/>
    <lineage>
        <taxon>Eukaryota</taxon>
        <taxon>Fungi</taxon>
        <taxon>Fungi incertae sedis</taxon>
        <taxon>Mucoromycota</taxon>
        <taxon>Mucoromycotina</taxon>
        <taxon>Mucoromycetes</taxon>
        <taxon>Mucorales</taxon>
        <taxon>Lichtheimiaceae</taxon>
        <taxon>Phascolomyces</taxon>
    </lineage>
</organism>
<dbReference type="Gene3D" id="3.30.900.10">
    <property type="entry name" value="HORMA domain"/>
    <property type="match status" value="1"/>
</dbReference>
<reference evidence="5" key="1">
    <citation type="journal article" date="2022" name="IScience">
        <title>Evolution of zygomycete secretomes and the origins of terrestrial fungal ecologies.</title>
        <authorList>
            <person name="Chang Y."/>
            <person name="Wang Y."/>
            <person name="Mondo S."/>
            <person name="Ahrendt S."/>
            <person name="Andreopoulos W."/>
            <person name="Barry K."/>
            <person name="Beard J."/>
            <person name="Benny G.L."/>
            <person name="Blankenship S."/>
            <person name="Bonito G."/>
            <person name="Cuomo C."/>
            <person name="Desiro A."/>
            <person name="Gervers K.A."/>
            <person name="Hundley H."/>
            <person name="Kuo A."/>
            <person name="LaButti K."/>
            <person name="Lang B.F."/>
            <person name="Lipzen A."/>
            <person name="O'Donnell K."/>
            <person name="Pangilinan J."/>
            <person name="Reynolds N."/>
            <person name="Sandor L."/>
            <person name="Smith M.E."/>
            <person name="Tsang A."/>
            <person name="Grigoriev I.V."/>
            <person name="Stajich J.E."/>
            <person name="Spatafora J.W."/>
        </authorList>
    </citation>
    <scope>NUCLEOTIDE SEQUENCE</scope>
    <source>
        <strain evidence="5">RSA 2281</strain>
    </source>
</reference>
<comment type="similarity">
    <text evidence="1 2">Belongs to the ATG13 family. Fungi subfamily.</text>
</comment>
<keyword evidence="6" id="KW-1185">Reference proteome</keyword>
<feature type="region of interest" description="Disordered" evidence="3">
    <location>
        <begin position="332"/>
        <end position="355"/>
    </location>
</feature>
<evidence type="ECO:0000313" key="5">
    <source>
        <dbReference type="EMBL" id="KAI9256631.1"/>
    </source>
</evidence>
<dbReference type="InterPro" id="IPR025261">
    <property type="entry name" value="Atos-like_cons_dom"/>
</dbReference>
<dbReference type="InterPro" id="IPR033473">
    <property type="entry name" value="Atos-like_C"/>
</dbReference>
<feature type="region of interest" description="Disordered" evidence="3">
    <location>
        <begin position="393"/>
        <end position="419"/>
    </location>
</feature>
<dbReference type="GO" id="GO:1990316">
    <property type="term" value="C:Atg1/ULK1 kinase complex"/>
    <property type="evidence" value="ECO:0007669"/>
    <property type="project" value="InterPro"/>
</dbReference>
<evidence type="ECO:0000256" key="3">
    <source>
        <dbReference type="SAM" id="MobiDB-lite"/>
    </source>
</evidence>
<dbReference type="Pfam" id="PF13915">
    <property type="entry name" value="DUF4210"/>
    <property type="match status" value="1"/>
</dbReference>
<feature type="domain" description="Atos-like conserved" evidence="4">
    <location>
        <begin position="423"/>
        <end position="487"/>
    </location>
</feature>
<dbReference type="GO" id="GO:0006914">
    <property type="term" value="P:autophagy"/>
    <property type="evidence" value="ECO:0007669"/>
    <property type="project" value="UniProtKB-KW"/>
</dbReference>
<dbReference type="EMBL" id="JAIXMP010000021">
    <property type="protein sequence ID" value="KAI9256631.1"/>
    <property type="molecule type" value="Genomic_DNA"/>
</dbReference>
<evidence type="ECO:0000256" key="1">
    <source>
        <dbReference type="ARBA" id="ARBA00005246"/>
    </source>
</evidence>
<accession>A0AAD5JVQ6</accession>
<reference evidence="5" key="2">
    <citation type="submission" date="2023-02" db="EMBL/GenBank/DDBJ databases">
        <authorList>
            <consortium name="DOE Joint Genome Institute"/>
            <person name="Mondo S.J."/>
            <person name="Chang Y."/>
            <person name="Wang Y."/>
            <person name="Ahrendt S."/>
            <person name="Andreopoulos W."/>
            <person name="Barry K."/>
            <person name="Beard J."/>
            <person name="Benny G.L."/>
            <person name="Blankenship S."/>
            <person name="Bonito G."/>
            <person name="Cuomo C."/>
            <person name="Desiro A."/>
            <person name="Gervers K.A."/>
            <person name="Hundley H."/>
            <person name="Kuo A."/>
            <person name="LaButti K."/>
            <person name="Lang B.F."/>
            <person name="Lipzen A."/>
            <person name="O'Donnell K."/>
            <person name="Pangilinan J."/>
            <person name="Reynolds N."/>
            <person name="Sandor L."/>
            <person name="Smith M.W."/>
            <person name="Tsang A."/>
            <person name="Grigoriev I.V."/>
            <person name="Stajich J.E."/>
            <person name="Spatafora J.W."/>
        </authorList>
    </citation>
    <scope>NUCLEOTIDE SEQUENCE</scope>
    <source>
        <strain evidence="5">RSA 2281</strain>
    </source>
</reference>
<dbReference type="Proteomes" id="UP001209540">
    <property type="component" value="Unassembled WGS sequence"/>
</dbReference>
<feature type="region of interest" description="Disordered" evidence="3">
    <location>
        <begin position="100"/>
        <end position="137"/>
    </location>
</feature>
<dbReference type="PANTHER" id="PTHR13199">
    <property type="entry name" value="GH03947P"/>
    <property type="match status" value="1"/>
</dbReference>
<dbReference type="Pfam" id="PF13889">
    <property type="entry name" value="Chromosome_seg"/>
    <property type="match status" value="1"/>
</dbReference>
<proteinExistence type="inferred from homology"/>
<name>A0AAD5JVQ6_9FUNG</name>
<dbReference type="InterPro" id="IPR051506">
    <property type="entry name" value="ATOS_Transcription_Regulators"/>
</dbReference>
<comment type="caution">
    <text evidence="5">The sequence shown here is derived from an EMBL/GenBank/DDBJ whole genome shotgun (WGS) entry which is preliminary data.</text>
</comment>
<dbReference type="SMART" id="SM01177">
    <property type="entry name" value="DUF4210"/>
    <property type="match status" value="1"/>
</dbReference>
<feature type="compositionally biased region" description="Basic residues" evidence="3">
    <location>
        <begin position="280"/>
        <end position="291"/>
    </location>
</feature>
<sequence length="607" mass="68382">MPIPVTTPPTSLDQCSISTSDAIVKLIQIILRARLGTHYECAQDHQHDHTACCFHLKHCHLQRIRGSFSVIINILQQNKTSTTTSGTLLERWIISLDPSSTTTPDTNMNHEFEAKSDNNNNAATTSTTTTPTTTSTTTDETDAILLLQAVYSHTRLMPLHTLLSNNNLKKSDLAAMITMDNSSRSRCHSKHASFSTSTITTDATTMNPDDFPHTAHIKTYQFFPRSHLRLQVVYQDNLVDEASVSCGVAMRRLSRLSLSAIEDDTDMHEHPNNNNNNNTYHHHNPIHHHNHTSQYHQQLQQQQHFNPLLQPLRQSSPPNNNDPYYPSNTIVPHDNNHSHHPHHHNINNNNNNNKTTLSASIPIPNMQYTHHHGLVAYSTSPSPSFGATRAPWATSIPSSTSHQHHPFQQRRTSWTGDHPGGSLVGSYEESLLSGRMSATPSKPIFFQAQIGVLGKECKASLRCPPHRSVTFPAFFYDMQEQLVPPYVGTVDLVPPYRLPPKGQLQIVIKNPNKTAVKLFLIPYDVSDMPKNTKTFLRQKSYDGHSLRYAVQVQLCRTDKKRVYLYKHIRVVFANRISDSREKLKVTCEGPQERGPLTKADLDLLSAL</sequence>
<evidence type="ECO:0000313" key="6">
    <source>
        <dbReference type="Proteomes" id="UP001209540"/>
    </source>
</evidence>